<evidence type="ECO:0000256" key="1">
    <source>
        <dbReference type="SAM" id="MobiDB-lite"/>
    </source>
</evidence>
<keyword evidence="2" id="KW-0472">Membrane</keyword>
<reference evidence="4" key="1">
    <citation type="submission" date="2019-08" db="EMBL/GenBank/DDBJ databases">
        <title>Complete genome sequence of a mangrove-derived Streptomyces xiamenensis.</title>
        <authorList>
            <person name="Xu J."/>
        </authorList>
    </citation>
    <scope>NUCLEOTIDE SEQUENCE</scope>
    <source>
        <strain evidence="4">318</strain>
    </source>
</reference>
<dbReference type="Proteomes" id="UP000034034">
    <property type="component" value="Chromosome"/>
</dbReference>
<dbReference type="STRING" id="408015.SXIM_09170"/>
<feature type="signal peptide" evidence="3">
    <location>
        <begin position="1"/>
        <end position="32"/>
    </location>
</feature>
<evidence type="ECO:0000256" key="2">
    <source>
        <dbReference type="SAM" id="Phobius"/>
    </source>
</evidence>
<evidence type="ECO:0000313" key="4">
    <source>
        <dbReference type="EMBL" id="AKG42301.1"/>
    </source>
</evidence>
<gene>
    <name evidence="4" type="ORF">SXIM_09170</name>
</gene>
<feature type="transmembrane region" description="Helical" evidence="2">
    <location>
        <begin position="248"/>
        <end position="269"/>
    </location>
</feature>
<keyword evidence="2" id="KW-0812">Transmembrane</keyword>
<dbReference type="EMBL" id="CP009922">
    <property type="protein sequence ID" value="AKG42301.1"/>
    <property type="molecule type" value="Genomic_DNA"/>
</dbReference>
<keyword evidence="5" id="KW-1185">Reference proteome</keyword>
<dbReference type="AlphaFoldDB" id="A0A0F7CN51"/>
<dbReference type="RefSeq" id="WP_053116081.1">
    <property type="nucleotide sequence ID" value="NZ_CP009922.3"/>
</dbReference>
<proteinExistence type="predicted"/>
<feature type="region of interest" description="Disordered" evidence="1">
    <location>
        <begin position="211"/>
        <end position="234"/>
    </location>
</feature>
<accession>A0A0F7CN51</accession>
<protein>
    <submittedName>
        <fullName evidence="4">Secreted protein</fullName>
    </submittedName>
</protein>
<evidence type="ECO:0000313" key="5">
    <source>
        <dbReference type="Proteomes" id="UP000034034"/>
    </source>
</evidence>
<feature type="compositionally biased region" description="Acidic residues" evidence="1">
    <location>
        <begin position="211"/>
        <end position="223"/>
    </location>
</feature>
<feature type="chain" id="PRO_5002514441" evidence="3">
    <location>
        <begin position="33"/>
        <end position="276"/>
    </location>
</feature>
<name>A0A0F7CN51_9ACTN</name>
<dbReference type="PATRIC" id="fig|408015.6.peg.946"/>
<keyword evidence="3" id="KW-0732">Signal</keyword>
<dbReference type="KEGG" id="sxi:SXIM_09170"/>
<evidence type="ECO:0000256" key="3">
    <source>
        <dbReference type="SAM" id="SignalP"/>
    </source>
</evidence>
<dbReference type="HOGENOM" id="CLU_1045527_0_0_11"/>
<sequence>MRQGLRRTIQGAALLPLVGLLLTGAGTGTAAAEDQAAPGEAGTNFRTATVIDQDESATATASTGDYLYWTFPAGAGQTATAEATVTLPDPAARSGPVTWQLDVYDGLRRRQACTEGQQTVTAAESAASLTLSCTLRPVKAWSEPWADDPLPGAYYLRLTVVELPERDLGLGVSTQVQVSAVESGGARASGGELSEPLIPMARAGSIVDLEADPDAEDSGDDDTASGVRPVAVSEPESGWMGSWWTDRWVWTAAGGVLGAIAGVAGYVLIRPRHRES</sequence>
<keyword evidence="2" id="KW-1133">Transmembrane helix</keyword>
<organism evidence="4 5">
    <name type="scientific">Streptomyces xiamenensis</name>
    <dbReference type="NCBI Taxonomy" id="408015"/>
    <lineage>
        <taxon>Bacteria</taxon>
        <taxon>Bacillati</taxon>
        <taxon>Actinomycetota</taxon>
        <taxon>Actinomycetes</taxon>
        <taxon>Kitasatosporales</taxon>
        <taxon>Streptomycetaceae</taxon>
        <taxon>Streptomyces</taxon>
    </lineage>
</organism>